<dbReference type="InterPro" id="IPR008971">
    <property type="entry name" value="HSP40/DnaJ_pept-bd"/>
</dbReference>
<evidence type="ECO:0000313" key="19">
    <source>
        <dbReference type="Proteomes" id="UP000010809"/>
    </source>
</evidence>
<dbReference type="HOGENOM" id="CLU_017633_0_7_6"/>
<protein>
    <recommendedName>
        <fullName evidence="13 14">Chaperone protein DnaJ</fullName>
    </recommendedName>
</protein>
<dbReference type="PRINTS" id="PR00625">
    <property type="entry name" value="JDOMAIN"/>
</dbReference>
<evidence type="ECO:0000256" key="7">
    <source>
        <dbReference type="ARBA" id="ARBA00022771"/>
    </source>
</evidence>
<dbReference type="RefSeq" id="WP_015259894.1">
    <property type="nucleotide sequence ID" value="NC_019902.2"/>
</dbReference>
<dbReference type="PROSITE" id="PS51188">
    <property type="entry name" value="ZF_CR"/>
    <property type="match status" value="1"/>
</dbReference>
<dbReference type="InterPro" id="IPR036869">
    <property type="entry name" value="J_dom_sf"/>
</dbReference>
<feature type="binding site" evidence="14">
    <location>
        <position position="151"/>
    </location>
    <ligand>
        <name>Zn(2+)</name>
        <dbReference type="ChEBI" id="CHEBI:29105"/>
        <label>1</label>
    </ligand>
</feature>
<feature type="binding site" evidence="14">
    <location>
        <position position="193"/>
    </location>
    <ligand>
        <name>Zn(2+)</name>
        <dbReference type="ChEBI" id="CHEBI:29105"/>
        <label>2</label>
    </ligand>
</feature>
<dbReference type="GO" id="GO:0042026">
    <property type="term" value="P:protein refolding"/>
    <property type="evidence" value="ECO:0007669"/>
    <property type="project" value="TreeGrafter"/>
</dbReference>
<feature type="repeat" description="CXXCXGXG motif" evidence="14">
    <location>
        <begin position="204"/>
        <end position="211"/>
    </location>
</feature>
<evidence type="ECO:0000256" key="13">
    <source>
        <dbReference type="ARBA" id="ARBA00067609"/>
    </source>
</evidence>
<evidence type="ECO:0000259" key="16">
    <source>
        <dbReference type="PROSITE" id="PS50076"/>
    </source>
</evidence>
<comment type="subunit">
    <text evidence="2 14">Homodimer.</text>
</comment>
<evidence type="ECO:0000256" key="1">
    <source>
        <dbReference type="ARBA" id="ARBA00004496"/>
    </source>
</evidence>
<dbReference type="InterPro" id="IPR001305">
    <property type="entry name" value="HSP_DnaJ_Cys-rich_dom"/>
</dbReference>
<feature type="binding site" evidence="14">
    <location>
        <position position="168"/>
    </location>
    <ligand>
        <name>Zn(2+)</name>
        <dbReference type="ChEBI" id="CHEBI:29105"/>
        <label>2</label>
    </ligand>
</feature>
<dbReference type="FunFam" id="2.10.230.10:FF:000002">
    <property type="entry name" value="Molecular chaperone DnaJ"/>
    <property type="match status" value="1"/>
</dbReference>
<evidence type="ECO:0000256" key="4">
    <source>
        <dbReference type="ARBA" id="ARBA00022705"/>
    </source>
</evidence>
<feature type="repeat" description="CXXCXGXG motif" evidence="14">
    <location>
        <begin position="190"/>
        <end position="197"/>
    </location>
</feature>
<name>L0E0L3_THIND</name>
<keyword evidence="3 14" id="KW-0963">Cytoplasm</keyword>
<dbReference type="FunFam" id="2.60.260.20:FF:000004">
    <property type="entry name" value="Molecular chaperone DnaJ"/>
    <property type="match status" value="1"/>
</dbReference>
<dbReference type="SUPFAM" id="SSF49493">
    <property type="entry name" value="HSP40/DnaJ peptide-binding domain"/>
    <property type="match status" value="2"/>
</dbReference>
<dbReference type="GO" id="GO:0006260">
    <property type="term" value="P:DNA replication"/>
    <property type="evidence" value="ECO:0007669"/>
    <property type="project" value="UniProtKB-KW"/>
</dbReference>
<comment type="cofactor">
    <cofactor evidence="14">
        <name>Zn(2+)</name>
        <dbReference type="ChEBI" id="CHEBI:29105"/>
    </cofactor>
    <text evidence="14">Binds 2 Zn(2+) ions per monomer.</text>
</comment>
<keyword evidence="9 14" id="KW-0346">Stress response</keyword>
<feature type="domain" description="J" evidence="16">
    <location>
        <begin position="5"/>
        <end position="70"/>
    </location>
</feature>
<dbReference type="SMART" id="SM00271">
    <property type="entry name" value="DnaJ"/>
    <property type="match status" value="1"/>
</dbReference>
<dbReference type="Gene3D" id="2.10.230.10">
    <property type="entry name" value="Heat shock protein DnaJ, cysteine-rich domain"/>
    <property type="match status" value="1"/>
</dbReference>
<dbReference type="GO" id="GO:0051082">
    <property type="term" value="F:unfolded protein binding"/>
    <property type="evidence" value="ECO:0007669"/>
    <property type="project" value="UniProtKB-UniRule"/>
</dbReference>
<dbReference type="GO" id="GO:0009408">
    <property type="term" value="P:response to heat"/>
    <property type="evidence" value="ECO:0007669"/>
    <property type="project" value="InterPro"/>
</dbReference>
<evidence type="ECO:0000256" key="6">
    <source>
        <dbReference type="ARBA" id="ARBA00022737"/>
    </source>
</evidence>
<dbReference type="GO" id="GO:0031072">
    <property type="term" value="F:heat shock protein binding"/>
    <property type="evidence" value="ECO:0007669"/>
    <property type="project" value="InterPro"/>
</dbReference>
<accession>L0E0L3</accession>
<evidence type="ECO:0000259" key="17">
    <source>
        <dbReference type="PROSITE" id="PS51188"/>
    </source>
</evidence>
<comment type="subcellular location">
    <subcellularLocation>
        <location evidence="1 14">Cytoplasm</location>
    </subcellularLocation>
</comment>
<dbReference type="NCBIfam" id="TIGR02349">
    <property type="entry name" value="DnaJ_bact"/>
    <property type="match status" value="1"/>
</dbReference>
<keyword evidence="19" id="KW-1185">Reference proteome</keyword>
<dbReference type="InterPro" id="IPR001623">
    <property type="entry name" value="DnaJ_domain"/>
</dbReference>
<dbReference type="Proteomes" id="UP000010809">
    <property type="component" value="Chromosome"/>
</dbReference>
<dbReference type="InterPro" id="IPR002939">
    <property type="entry name" value="DnaJ_C"/>
</dbReference>
<evidence type="ECO:0000256" key="11">
    <source>
        <dbReference type="ARBA" id="ARBA00053423"/>
    </source>
</evidence>
<evidence type="ECO:0000256" key="5">
    <source>
        <dbReference type="ARBA" id="ARBA00022723"/>
    </source>
</evidence>
<dbReference type="GO" id="GO:0005524">
    <property type="term" value="F:ATP binding"/>
    <property type="evidence" value="ECO:0007669"/>
    <property type="project" value="InterPro"/>
</dbReference>
<evidence type="ECO:0000256" key="10">
    <source>
        <dbReference type="ARBA" id="ARBA00023186"/>
    </source>
</evidence>
<proteinExistence type="inferred from homology"/>
<feature type="repeat" description="CXXCXGXG motif" evidence="14">
    <location>
        <begin position="151"/>
        <end position="158"/>
    </location>
</feature>
<dbReference type="HAMAP" id="MF_01152">
    <property type="entry name" value="DnaJ"/>
    <property type="match status" value="1"/>
</dbReference>
<feature type="binding site" evidence="14">
    <location>
        <position position="204"/>
    </location>
    <ligand>
        <name>Zn(2+)</name>
        <dbReference type="ChEBI" id="CHEBI:29105"/>
        <label>1</label>
    </ligand>
</feature>
<dbReference type="PANTHER" id="PTHR43096">
    <property type="entry name" value="DNAJ HOMOLOG 1, MITOCHONDRIAL-RELATED"/>
    <property type="match status" value="1"/>
</dbReference>
<dbReference type="GO" id="GO:0008270">
    <property type="term" value="F:zinc ion binding"/>
    <property type="evidence" value="ECO:0007669"/>
    <property type="project" value="UniProtKB-UniRule"/>
</dbReference>
<feature type="binding site" evidence="14">
    <location>
        <position position="207"/>
    </location>
    <ligand>
        <name>Zn(2+)</name>
        <dbReference type="ChEBI" id="CHEBI:29105"/>
        <label>1</label>
    </ligand>
</feature>
<feature type="repeat" description="CXXCXGXG motif" evidence="14">
    <location>
        <begin position="168"/>
        <end position="175"/>
    </location>
</feature>
<dbReference type="SUPFAM" id="SSF57938">
    <property type="entry name" value="DnaJ/Hsp40 cysteine-rich domain"/>
    <property type="match status" value="1"/>
</dbReference>
<evidence type="ECO:0000256" key="14">
    <source>
        <dbReference type="HAMAP-Rule" id="MF_01152"/>
    </source>
</evidence>
<dbReference type="PATRIC" id="fig|1255043.3.peg.3178"/>
<sequence>MAQRDYYEVLGVARDASSEAIKKAFRRLAMKYHPDRNPGDADSEARFKEARAAYDVLSDARKRAAYDRYGHAGVDASAAGPGGPGGFGGAGGGGFSDIFEDIFGDIFGGGARGGGARAYRGSDLQYNLELTLEEAVFGTEVKIRVPTTAVCDTCDGSGAEPGTSPETCPTCNGVGQVRIQQGFFSVQQTCPRCHGTGKVIPSPCKSCGGTGRVQQQNTLDVKIPAGVDTGDRIRLSGQGEAGINGGPPGDLYVQVRVKPHKLFRRDGSDLHCEVPISFATAALGGELEVPCLKGRVSLKIPAETQSGKQFRLRAKGVTSVHGGGVGDLLCRVVVETPVNLTHRQKELLKEFDASTQEGGTRHSPQTHSWLDGVRSFFEDLKFWSK</sequence>
<keyword evidence="10 14" id="KW-0143">Chaperone</keyword>
<comment type="domain">
    <text evidence="14">The J domain is necessary and sufficient to stimulate DnaK ATPase activity. Zinc center 1 plays an important role in the autonomous, DnaK-independent chaperone activity of DnaJ. Zinc center 2 is essential for interaction with DnaK and for DnaJ activity.</text>
</comment>
<evidence type="ECO:0000256" key="12">
    <source>
        <dbReference type="ARBA" id="ARBA00061004"/>
    </source>
</evidence>
<dbReference type="Pfam" id="PF00226">
    <property type="entry name" value="DnaJ"/>
    <property type="match status" value="1"/>
</dbReference>
<dbReference type="Gene3D" id="1.10.287.110">
    <property type="entry name" value="DnaJ domain"/>
    <property type="match status" value="1"/>
</dbReference>
<dbReference type="NCBIfam" id="NF008035">
    <property type="entry name" value="PRK10767.1"/>
    <property type="match status" value="1"/>
</dbReference>
<dbReference type="EMBL" id="CP003989">
    <property type="protein sequence ID" value="AGA34787.1"/>
    <property type="molecule type" value="Genomic_DNA"/>
</dbReference>
<feature type="binding site" evidence="14">
    <location>
        <position position="171"/>
    </location>
    <ligand>
        <name>Zn(2+)</name>
        <dbReference type="ChEBI" id="CHEBI:29105"/>
        <label>2</label>
    </ligand>
</feature>
<dbReference type="eggNOG" id="COG0484">
    <property type="taxonomic scope" value="Bacteria"/>
</dbReference>
<dbReference type="SUPFAM" id="SSF46565">
    <property type="entry name" value="Chaperone J-domain"/>
    <property type="match status" value="1"/>
</dbReference>
<organism evidence="18 19">
    <name type="scientific">Thioalkalivibrio nitratireducens (strain DSM 14787 / UNIQEM 213 / ALEN2)</name>
    <dbReference type="NCBI Taxonomy" id="1255043"/>
    <lineage>
        <taxon>Bacteria</taxon>
        <taxon>Pseudomonadati</taxon>
        <taxon>Pseudomonadota</taxon>
        <taxon>Gammaproteobacteria</taxon>
        <taxon>Chromatiales</taxon>
        <taxon>Ectothiorhodospiraceae</taxon>
        <taxon>Thioalkalivibrio</taxon>
    </lineage>
</organism>
<dbReference type="PANTHER" id="PTHR43096:SF48">
    <property type="entry name" value="CHAPERONE PROTEIN DNAJ"/>
    <property type="match status" value="1"/>
</dbReference>
<dbReference type="Pfam" id="PF00684">
    <property type="entry name" value="DnaJ_CXXCXGXG"/>
    <property type="match status" value="1"/>
</dbReference>
<keyword evidence="4 14" id="KW-0235">DNA replication</keyword>
<keyword evidence="8 14" id="KW-0862">Zinc</keyword>
<dbReference type="CDD" id="cd10719">
    <property type="entry name" value="DnaJ_zf"/>
    <property type="match status" value="1"/>
</dbReference>
<comment type="similarity">
    <text evidence="12 14">Belongs to the DnaJ family.</text>
</comment>
<dbReference type="CDD" id="cd10747">
    <property type="entry name" value="DnaJ_C"/>
    <property type="match status" value="1"/>
</dbReference>
<evidence type="ECO:0000256" key="9">
    <source>
        <dbReference type="ARBA" id="ARBA00023016"/>
    </source>
</evidence>
<dbReference type="InterPro" id="IPR036410">
    <property type="entry name" value="HSP_DnaJ_Cys-rich_dom_sf"/>
</dbReference>
<evidence type="ECO:0000256" key="15">
    <source>
        <dbReference type="PROSITE-ProRule" id="PRU00546"/>
    </source>
</evidence>
<feature type="domain" description="CR-type" evidence="17">
    <location>
        <begin position="138"/>
        <end position="216"/>
    </location>
</feature>
<dbReference type="STRING" id="1255043.TVNIR_3150"/>
<reference evidence="18" key="1">
    <citation type="submission" date="2015-12" db="EMBL/GenBank/DDBJ databases">
        <authorList>
            <person name="Tikhonova T.V."/>
            <person name="Pavlov A.R."/>
            <person name="Beletsky A.V."/>
            <person name="Mardanov A.V."/>
            <person name="Sorokin D.Y."/>
            <person name="Ravin N.V."/>
            <person name="Popov V.O."/>
        </authorList>
    </citation>
    <scope>NUCLEOTIDE SEQUENCE</scope>
    <source>
        <strain evidence="18">DSM 14787</strain>
    </source>
</reference>
<dbReference type="InterPro" id="IPR012724">
    <property type="entry name" value="DnaJ"/>
</dbReference>
<dbReference type="InterPro" id="IPR018253">
    <property type="entry name" value="DnaJ_domain_CS"/>
</dbReference>
<dbReference type="FunFam" id="1.10.287.110:FF:000034">
    <property type="entry name" value="Chaperone protein DnaJ"/>
    <property type="match status" value="1"/>
</dbReference>
<dbReference type="Gene3D" id="2.60.260.20">
    <property type="entry name" value="Urease metallochaperone UreE, N-terminal domain"/>
    <property type="match status" value="2"/>
</dbReference>
<comment type="function">
    <text evidence="11 14">Participates actively in the response to hyperosmotic and heat shock by preventing the aggregation of stress-denatured proteins and by disaggregating proteins, also in an autonomous, DnaK-independent fashion. Unfolded proteins bind initially to DnaJ; upon interaction with the DnaJ-bound protein, DnaK hydrolyzes its bound ATP, resulting in the formation of a stable complex. GrpE releases ADP from DnaK; ATP binding to DnaK triggers the release of the substrate protein, thus completing the reaction cycle. Several rounds of ATP-dependent interactions between DnaJ, DnaK and GrpE are required for fully efficient folding. Also involved, together with DnaK and GrpE, in the DNA replication of plasmids through activation of initiation proteins.</text>
</comment>
<feature type="binding site" evidence="14">
    <location>
        <position position="154"/>
    </location>
    <ligand>
        <name>Zn(2+)</name>
        <dbReference type="ChEBI" id="CHEBI:29105"/>
        <label>1</label>
    </ligand>
</feature>
<dbReference type="CDD" id="cd06257">
    <property type="entry name" value="DnaJ"/>
    <property type="match status" value="1"/>
</dbReference>
<keyword evidence="6 14" id="KW-0677">Repeat</keyword>
<evidence type="ECO:0000256" key="8">
    <source>
        <dbReference type="ARBA" id="ARBA00022833"/>
    </source>
</evidence>
<evidence type="ECO:0000313" key="18">
    <source>
        <dbReference type="EMBL" id="AGA34787.1"/>
    </source>
</evidence>
<evidence type="ECO:0000256" key="2">
    <source>
        <dbReference type="ARBA" id="ARBA00011738"/>
    </source>
</evidence>
<evidence type="ECO:0000256" key="3">
    <source>
        <dbReference type="ARBA" id="ARBA00022490"/>
    </source>
</evidence>
<feature type="binding site" evidence="14">
    <location>
        <position position="190"/>
    </location>
    <ligand>
        <name>Zn(2+)</name>
        <dbReference type="ChEBI" id="CHEBI:29105"/>
        <label>2</label>
    </ligand>
</feature>
<dbReference type="PROSITE" id="PS50076">
    <property type="entry name" value="DNAJ_2"/>
    <property type="match status" value="1"/>
</dbReference>
<dbReference type="OrthoDB" id="9779889at2"/>
<dbReference type="AlphaFoldDB" id="L0E0L3"/>
<gene>
    <name evidence="14" type="primary">dnaJ</name>
    <name evidence="18" type="ordered locus">TVNIR_3150</name>
</gene>
<feature type="zinc finger region" description="CR-type" evidence="15">
    <location>
        <begin position="138"/>
        <end position="216"/>
    </location>
</feature>
<dbReference type="KEGG" id="tni:TVNIR_3150"/>
<dbReference type="GO" id="GO:0005737">
    <property type="term" value="C:cytoplasm"/>
    <property type="evidence" value="ECO:0007669"/>
    <property type="project" value="UniProtKB-SubCell"/>
</dbReference>
<dbReference type="PROSITE" id="PS00636">
    <property type="entry name" value="DNAJ_1"/>
    <property type="match status" value="1"/>
</dbReference>
<keyword evidence="5 14" id="KW-0479">Metal-binding</keyword>
<dbReference type="Pfam" id="PF01556">
    <property type="entry name" value="DnaJ_C"/>
    <property type="match status" value="1"/>
</dbReference>
<keyword evidence="7 14" id="KW-0863">Zinc-finger</keyword>